<dbReference type="EMBL" id="CP045121">
    <property type="protein sequence ID" value="QIN80372.1"/>
    <property type="molecule type" value="Genomic_DNA"/>
</dbReference>
<dbReference type="CDD" id="cd03789">
    <property type="entry name" value="GT9_LPS_heptosyltransferase"/>
    <property type="match status" value="1"/>
</dbReference>
<keyword evidence="5" id="KW-1185">Reference proteome</keyword>
<evidence type="ECO:0000256" key="3">
    <source>
        <dbReference type="SAM" id="MobiDB-lite"/>
    </source>
</evidence>
<evidence type="ECO:0000256" key="1">
    <source>
        <dbReference type="ARBA" id="ARBA00022676"/>
    </source>
</evidence>
<name>A0A6G8Q1M0_9ACTN</name>
<proteinExistence type="predicted"/>
<keyword evidence="1" id="KW-0328">Glycosyltransferase</keyword>
<reference evidence="4 5" key="1">
    <citation type="submission" date="2019-10" db="EMBL/GenBank/DDBJ databases">
        <title>Rubrobacter sp nov SCSIO 52915 isolated from a deep-sea sediment in the South China Sea.</title>
        <authorList>
            <person name="Chen R.W."/>
        </authorList>
    </citation>
    <scope>NUCLEOTIDE SEQUENCE [LARGE SCALE GENOMIC DNA]</scope>
    <source>
        <strain evidence="4 5">SCSIO 52915</strain>
    </source>
</reference>
<dbReference type="SUPFAM" id="SSF53756">
    <property type="entry name" value="UDP-Glycosyltransferase/glycogen phosphorylase"/>
    <property type="match status" value="1"/>
</dbReference>
<evidence type="ECO:0000313" key="5">
    <source>
        <dbReference type="Proteomes" id="UP000502706"/>
    </source>
</evidence>
<protein>
    <submittedName>
        <fullName evidence="4">LPS biosynthesis glycosyltransferase</fullName>
    </submittedName>
</protein>
<keyword evidence="2 4" id="KW-0808">Transferase</keyword>
<feature type="compositionally biased region" description="Basic residues" evidence="3">
    <location>
        <begin position="1"/>
        <end position="18"/>
    </location>
</feature>
<dbReference type="GO" id="GO:0008713">
    <property type="term" value="F:ADP-heptose-lipopolysaccharide heptosyltransferase activity"/>
    <property type="evidence" value="ECO:0007669"/>
    <property type="project" value="TreeGrafter"/>
</dbReference>
<evidence type="ECO:0000256" key="2">
    <source>
        <dbReference type="ARBA" id="ARBA00022679"/>
    </source>
</evidence>
<evidence type="ECO:0000313" key="4">
    <source>
        <dbReference type="EMBL" id="QIN80372.1"/>
    </source>
</evidence>
<dbReference type="InterPro" id="IPR002201">
    <property type="entry name" value="Glyco_trans_9"/>
</dbReference>
<organism evidence="4 5">
    <name type="scientific">Rubrobacter marinus</name>
    <dbReference type="NCBI Taxonomy" id="2653852"/>
    <lineage>
        <taxon>Bacteria</taxon>
        <taxon>Bacillati</taxon>
        <taxon>Actinomycetota</taxon>
        <taxon>Rubrobacteria</taxon>
        <taxon>Rubrobacterales</taxon>
        <taxon>Rubrobacteraceae</taxon>
        <taxon>Rubrobacter</taxon>
    </lineage>
</organism>
<dbReference type="KEGG" id="rmar:GBA65_19710"/>
<dbReference type="AlphaFoldDB" id="A0A6G8Q1M0"/>
<dbReference type="PANTHER" id="PTHR30160">
    <property type="entry name" value="TETRAACYLDISACCHARIDE 4'-KINASE-RELATED"/>
    <property type="match status" value="1"/>
</dbReference>
<dbReference type="InterPro" id="IPR051199">
    <property type="entry name" value="LPS_LOS_Heptosyltrfase"/>
</dbReference>
<dbReference type="PANTHER" id="PTHR30160:SF1">
    <property type="entry name" value="LIPOPOLYSACCHARIDE 1,2-N-ACETYLGLUCOSAMINETRANSFERASE-RELATED"/>
    <property type="match status" value="1"/>
</dbReference>
<dbReference type="Proteomes" id="UP000502706">
    <property type="component" value="Chromosome"/>
</dbReference>
<gene>
    <name evidence="4" type="ORF">GBA65_19710</name>
</gene>
<accession>A0A6G8Q1M0</accession>
<sequence>MLQARLPHRPRVPHGHRARDRDRRRPGTARGGRGARERGSPEGGGGVVGRIAVFRGLYLGDLVASTPALRALRRGHPKAEISLVGLPWAVALAPHLAPEIDRFVPYPGAPGLDGGDDEAALAELVREMRGQDFDLAVNLHGRGPESTRLVASFGARRTAGFVGGGGEYPALDVSVPWDAEEHEARKLLLLVEAAGGLSDGEIPRLRVREEDRRRAGELLGRGFGEPLALLHPGASVPEKRWPAEGFALVARGLVREGYAVAVTGSEGEREISRRVCDLAPGAVDLSGKTDLPALIGLVSRADLLVSNDTGPAHLAYALGTPSVTVFGPSTDVGRWGPLERERHAVLLEDPISEVRAEAVLEAAGRLAPREQRVGV</sequence>
<dbReference type="GO" id="GO:0009244">
    <property type="term" value="P:lipopolysaccharide core region biosynthetic process"/>
    <property type="evidence" value="ECO:0007669"/>
    <property type="project" value="TreeGrafter"/>
</dbReference>
<dbReference type="Pfam" id="PF01075">
    <property type="entry name" value="Glyco_transf_9"/>
    <property type="match status" value="1"/>
</dbReference>
<feature type="region of interest" description="Disordered" evidence="3">
    <location>
        <begin position="1"/>
        <end position="45"/>
    </location>
</feature>
<dbReference type="Gene3D" id="3.40.50.2000">
    <property type="entry name" value="Glycogen Phosphorylase B"/>
    <property type="match status" value="2"/>
</dbReference>
<dbReference type="GO" id="GO:0005829">
    <property type="term" value="C:cytosol"/>
    <property type="evidence" value="ECO:0007669"/>
    <property type="project" value="TreeGrafter"/>
</dbReference>